<dbReference type="EMBL" id="SPLM01000145">
    <property type="protein sequence ID" value="TMW56704.1"/>
    <property type="molecule type" value="Genomic_DNA"/>
</dbReference>
<dbReference type="PANTHER" id="PTHR13043">
    <property type="entry name" value="EXOCYST COMPLEX COMPONENT SEC5"/>
    <property type="match status" value="1"/>
</dbReference>
<keyword evidence="2 4" id="KW-0813">Transport</keyword>
<feature type="domain" description="Exocyst complex component EXOC2/Sec5 N-terminal" evidence="6">
    <location>
        <begin position="24"/>
        <end position="243"/>
    </location>
</feature>
<protein>
    <recommendedName>
        <fullName evidence="4">Exocyst complex component</fullName>
    </recommendedName>
</protein>
<evidence type="ECO:0000313" key="7">
    <source>
        <dbReference type="EMBL" id="TMW56704.1"/>
    </source>
</evidence>
<dbReference type="GO" id="GO:0015031">
    <property type="term" value="P:protein transport"/>
    <property type="evidence" value="ECO:0007669"/>
    <property type="project" value="UniProtKB-KW"/>
</dbReference>
<organism evidence="7 8">
    <name type="scientific">Pythium oligandrum</name>
    <name type="common">Mycoparasitic fungus</name>
    <dbReference type="NCBI Taxonomy" id="41045"/>
    <lineage>
        <taxon>Eukaryota</taxon>
        <taxon>Sar</taxon>
        <taxon>Stramenopiles</taxon>
        <taxon>Oomycota</taxon>
        <taxon>Peronosporomycetes</taxon>
        <taxon>Pythiales</taxon>
        <taxon>Pythiaceae</taxon>
        <taxon>Pythium</taxon>
    </lineage>
</organism>
<dbReference type="InterPro" id="IPR029175">
    <property type="entry name" value="EXOC2/Sec5"/>
</dbReference>
<dbReference type="Proteomes" id="UP000794436">
    <property type="component" value="Unassembled WGS sequence"/>
</dbReference>
<proteinExistence type="inferred from homology"/>
<evidence type="ECO:0000256" key="3">
    <source>
        <dbReference type="ARBA" id="ARBA00022483"/>
    </source>
</evidence>
<name>A0A8K1C595_PYTOL</name>
<gene>
    <name evidence="7" type="ORF">Poli38472_006714</name>
</gene>
<comment type="caution">
    <text evidence="7">The sequence shown here is derived from an EMBL/GenBank/DDBJ whole genome shotgun (WGS) entry which is preliminary data.</text>
</comment>
<feature type="region of interest" description="Disordered" evidence="5">
    <location>
        <begin position="628"/>
        <end position="650"/>
    </location>
</feature>
<dbReference type="GO" id="GO:0006887">
    <property type="term" value="P:exocytosis"/>
    <property type="evidence" value="ECO:0007669"/>
    <property type="project" value="UniProtKB-KW"/>
</dbReference>
<accession>A0A8K1C595</accession>
<evidence type="ECO:0000256" key="2">
    <source>
        <dbReference type="ARBA" id="ARBA00022448"/>
    </source>
</evidence>
<evidence type="ECO:0000259" key="6">
    <source>
        <dbReference type="Pfam" id="PF15469"/>
    </source>
</evidence>
<dbReference type="PANTHER" id="PTHR13043:SF1">
    <property type="entry name" value="EXOCYST COMPLEX COMPONENT 2"/>
    <property type="match status" value="1"/>
</dbReference>
<dbReference type="GO" id="GO:0000145">
    <property type="term" value="C:exocyst"/>
    <property type="evidence" value="ECO:0007669"/>
    <property type="project" value="UniProtKB-UniRule"/>
</dbReference>
<dbReference type="OrthoDB" id="26242at2759"/>
<comment type="function">
    <text evidence="4">Component of the exocyst complex involved in the docking of exocytic vesicles with fusion sites on the plasma membrane.</text>
</comment>
<comment type="similarity">
    <text evidence="1 4">Belongs to the SEC5 family.</text>
</comment>
<evidence type="ECO:0000256" key="5">
    <source>
        <dbReference type="SAM" id="MobiDB-lite"/>
    </source>
</evidence>
<evidence type="ECO:0000256" key="4">
    <source>
        <dbReference type="RuleBase" id="RU365069"/>
    </source>
</evidence>
<evidence type="ECO:0000313" key="8">
    <source>
        <dbReference type="Proteomes" id="UP000794436"/>
    </source>
</evidence>
<dbReference type="AlphaFoldDB" id="A0A8K1C595"/>
<dbReference type="Pfam" id="PF15469">
    <property type="entry name" value="Sec5"/>
    <property type="match status" value="1"/>
</dbReference>
<keyword evidence="4" id="KW-0653">Protein transport</keyword>
<evidence type="ECO:0000256" key="1">
    <source>
        <dbReference type="ARBA" id="ARBA00010578"/>
    </source>
</evidence>
<keyword evidence="8" id="KW-1185">Reference proteome</keyword>
<comment type="subunit">
    <text evidence="4">Component of the exocyst complex.</text>
</comment>
<sequence length="823" mass="91165">MRLSAVATERVGTNYATTSPETDLGSPSFDAKQYLAVTHACTSYSSLQDGLKELKRTTSDKTEQLKALVTAHFDQYLTCHEAVRGLSDDIRTHQKESDQLVTDMKTLKQVTDSTLSVMLQRAKEQRRIRNTLAVLIRFRPIFEITTKMKESLQSKDYEKLAEDYCRLKFHHSKTHIAALQPVLAAAHEVARKANTELLQHFDDTSLSVKDQKRAITVLEVLGLVEKPIVTCLRKQFDYLEKRLAALPPDGQPAKVISDCGAVIYRFRSGLWGFICDVFKPVAGGAAAATVITSAEAEVIQQKAWGILARAVELIEKNSSPPTAALLKQLNESFREILSLKNCANATLLNDNITQLKSSFCEKFRIKIVLQFIQQTCTKHRESLMTEYFEAVVRIPSMTSESSVDLTTTGMDETAPSSNGEDTIKVTRLISEACNVFDEISNTSMVSSESKVHIYRASVLTACATDVMKRCENIWNQLGQVLMEMAEGTDLIESSNMDTKAFRSVLVGEFNHQLHSIVSMFFNTLLDKFRAAVLPPTTMASVSGSARNRAGPGVCVLFAIVSNCIQLREKHLGTVEQWVRQLNGGANASNSSEIHQLLVGIESKCVETYVAMHSEPLLRVLNAGSTEEAQQTRAFAAPPSTSASASRTDSLRLDSRTGSSTALFNIVPPPTPTAIAAAASVGNSIPQDCRQYVFNVLLQLITLRSEVESSLGQHPVQCLEYMQSVSFQLTAILGRYLHESFTKLEVATEPSEWQRIHLLVEARFFLFALRDLLSEDTKIQLIAVEKTLEKTKPGEKVAMAQLQLLSQLKHQTKLYLLALQQASS</sequence>
<dbReference type="InterPro" id="IPR039481">
    <property type="entry name" value="EXOC2/Sec5_N_dom"/>
</dbReference>
<reference evidence="7" key="1">
    <citation type="submission" date="2019-03" db="EMBL/GenBank/DDBJ databases">
        <title>Long read genome sequence of the mycoparasitic Pythium oligandrum ATCC 38472 isolated from sugarbeet rhizosphere.</title>
        <authorList>
            <person name="Gaulin E."/>
        </authorList>
    </citation>
    <scope>NUCLEOTIDE SEQUENCE</scope>
    <source>
        <strain evidence="7">ATCC 38472_TT</strain>
    </source>
</reference>
<keyword evidence="3 4" id="KW-0268">Exocytosis</keyword>
<dbReference type="GO" id="GO:0006893">
    <property type="term" value="P:Golgi to plasma membrane transport"/>
    <property type="evidence" value="ECO:0007669"/>
    <property type="project" value="UniProtKB-UniRule"/>
</dbReference>
<feature type="compositionally biased region" description="Low complexity" evidence="5">
    <location>
        <begin position="631"/>
        <end position="647"/>
    </location>
</feature>